<keyword evidence="1" id="KW-0812">Transmembrane</keyword>
<dbReference type="GO" id="GO:0098839">
    <property type="term" value="C:postsynaptic density membrane"/>
    <property type="evidence" value="ECO:0007669"/>
    <property type="project" value="TreeGrafter"/>
</dbReference>
<protein>
    <submittedName>
        <fullName evidence="3">Voltage-dependent calcium channel gamma-5 subunit</fullName>
    </submittedName>
</protein>
<name>A0A9J2P1D2_ASCLU</name>
<feature type="transmembrane region" description="Helical" evidence="1">
    <location>
        <begin position="38"/>
        <end position="60"/>
    </location>
</feature>
<feature type="transmembrane region" description="Helical" evidence="1">
    <location>
        <begin position="185"/>
        <end position="203"/>
    </location>
</feature>
<accession>A0A9J2P1D2</accession>
<dbReference type="GO" id="GO:0005245">
    <property type="term" value="F:voltage-gated calcium channel activity"/>
    <property type="evidence" value="ECO:0007669"/>
    <property type="project" value="TreeGrafter"/>
</dbReference>
<sequence>MQNAHRTHHLDADALLVKRSSFNRRLFQAIINARCTDALLWSFTSFIGIIVVCLHSIPLITNSWVYLTEPRPFNKTNENGEFLVSCTSRQFTIEQSTQHQKFLLTSSLQHLNTFIAEKEAELQCQWNPIFTGEDLTEFSSATLAIENRLAVPALMHVIGATICYAAFCFGALGHIERNSRTLLSAILYICGGLIVLMGVLQFVCVVDDELAPRMKPNAAGEPSKFTFHYGYSFFFSSLSFLPLQMCACFHAFLYFRRYPTAIDKMKVVPGLEAKMRRAEVEKTMSVTSTEAVKRGSLCGVYPPPPMGIKSKRLSITSTQMPPPPPPRIPSMKKSPSIIFVIENV</sequence>
<dbReference type="GO" id="GO:0099590">
    <property type="term" value="P:neurotransmitter receptor internalization"/>
    <property type="evidence" value="ECO:0007669"/>
    <property type="project" value="TreeGrafter"/>
</dbReference>
<keyword evidence="1" id="KW-0472">Membrane</keyword>
<dbReference type="PANTHER" id="PTHR12107">
    <property type="entry name" value="VOLTAGE-DEPENDENT CALCIUM CHANNEL GAMMA SUBUNIT"/>
    <property type="match status" value="1"/>
</dbReference>
<evidence type="ECO:0000313" key="2">
    <source>
        <dbReference type="Proteomes" id="UP000036681"/>
    </source>
</evidence>
<dbReference type="GO" id="GO:0098970">
    <property type="term" value="P:postsynaptic neurotransmitter receptor diffusion trapping"/>
    <property type="evidence" value="ECO:0007669"/>
    <property type="project" value="TreeGrafter"/>
</dbReference>
<evidence type="ECO:0000313" key="3">
    <source>
        <dbReference type="WBParaSite" id="ALUE_0000356601-mRNA-1"/>
    </source>
</evidence>
<keyword evidence="2" id="KW-1185">Reference proteome</keyword>
<reference evidence="3" key="1">
    <citation type="submission" date="2023-03" db="UniProtKB">
        <authorList>
            <consortium name="WormBaseParasite"/>
        </authorList>
    </citation>
    <scope>IDENTIFICATION</scope>
</reference>
<dbReference type="InterPro" id="IPR051072">
    <property type="entry name" value="CACNG_subunit"/>
</dbReference>
<dbReference type="GO" id="GO:0051968">
    <property type="term" value="P:positive regulation of synaptic transmission, glutamatergic"/>
    <property type="evidence" value="ECO:0007669"/>
    <property type="project" value="TreeGrafter"/>
</dbReference>
<organism evidence="2 3">
    <name type="scientific">Ascaris lumbricoides</name>
    <name type="common">Giant roundworm</name>
    <dbReference type="NCBI Taxonomy" id="6252"/>
    <lineage>
        <taxon>Eukaryota</taxon>
        <taxon>Metazoa</taxon>
        <taxon>Ecdysozoa</taxon>
        <taxon>Nematoda</taxon>
        <taxon>Chromadorea</taxon>
        <taxon>Rhabditida</taxon>
        <taxon>Spirurina</taxon>
        <taxon>Ascaridomorpha</taxon>
        <taxon>Ascaridoidea</taxon>
        <taxon>Ascarididae</taxon>
        <taxon>Ascaris</taxon>
    </lineage>
</organism>
<dbReference type="GO" id="GO:0016247">
    <property type="term" value="F:channel regulator activity"/>
    <property type="evidence" value="ECO:0007669"/>
    <property type="project" value="TreeGrafter"/>
</dbReference>
<dbReference type="PANTHER" id="PTHR12107:SF6">
    <property type="entry name" value="STARGAZIN (MAMMALIAN CALCIUM CHANNEL) HOMOLOG"/>
    <property type="match status" value="1"/>
</dbReference>
<feature type="transmembrane region" description="Helical" evidence="1">
    <location>
        <begin position="233"/>
        <end position="255"/>
    </location>
</feature>
<dbReference type="GO" id="GO:0032281">
    <property type="term" value="C:AMPA glutamate receptor complex"/>
    <property type="evidence" value="ECO:0007669"/>
    <property type="project" value="TreeGrafter"/>
</dbReference>
<proteinExistence type="predicted"/>
<keyword evidence="1" id="KW-1133">Transmembrane helix</keyword>
<dbReference type="GO" id="GO:0019226">
    <property type="term" value="P:transmission of nerve impulse"/>
    <property type="evidence" value="ECO:0007669"/>
    <property type="project" value="TreeGrafter"/>
</dbReference>
<dbReference type="AlphaFoldDB" id="A0A9J2P1D2"/>
<evidence type="ECO:0000256" key="1">
    <source>
        <dbReference type="SAM" id="Phobius"/>
    </source>
</evidence>
<dbReference type="Gene3D" id="1.20.140.150">
    <property type="match status" value="1"/>
</dbReference>
<feature type="transmembrane region" description="Helical" evidence="1">
    <location>
        <begin position="153"/>
        <end position="173"/>
    </location>
</feature>
<dbReference type="WBParaSite" id="ALUE_0000356601-mRNA-1">
    <property type="protein sequence ID" value="ALUE_0000356601-mRNA-1"/>
    <property type="gene ID" value="ALUE_0000356601"/>
</dbReference>
<dbReference type="Proteomes" id="UP000036681">
    <property type="component" value="Unplaced"/>
</dbReference>
<dbReference type="GO" id="GO:0098943">
    <property type="term" value="P:neurotransmitter receptor transport, postsynaptic endosome to lysosome"/>
    <property type="evidence" value="ECO:0007669"/>
    <property type="project" value="TreeGrafter"/>
</dbReference>